<protein>
    <submittedName>
        <fullName evidence="4">Uncharacterized protein</fullName>
    </submittedName>
</protein>
<dbReference type="EMBL" id="AMGX01000016">
    <property type="protein sequence ID" value="EXJ67393.1"/>
    <property type="molecule type" value="Genomic_DNA"/>
</dbReference>
<dbReference type="PANTHER" id="PTHR44229">
    <property type="entry name" value="15-HYDROXYPROSTAGLANDIN DEHYDROGENASE [NAD(+)]"/>
    <property type="match status" value="1"/>
</dbReference>
<evidence type="ECO:0000313" key="5">
    <source>
        <dbReference type="Proteomes" id="UP000019471"/>
    </source>
</evidence>
<dbReference type="RefSeq" id="XP_007748175.1">
    <property type="nucleotide sequence ID" value="XM_007749985.1"/>
</dbReference>
<accession>W9WHM5</accession>
<dbReference type="PANTHER" id="PTHR44229:SF4">
    <property type="entry name" value="15-HYDROXYPROSTAGLANDIN DEHYDROGENASE [NAD(+)]"/>
    <property type="match status" value="1"/>
</dbReference>
<dbReference type="Gene3D" id="3.40.50.720">
    <property type="entry name" value="NAD(P)-binding Rossmann-like Domain"/>
    <property type="match status" value="1"/>
</dbReference>
<dbReference type="GeneID" id="19194102"/>
<sequence length="268" mass="29743">MWLDSYSYHVAGSGIGLFTARRLHKDGWEVSIADINEKAGQVAAEEVDGIFTKVDITKYESLVQVFEKTWKKWQRIDFVFSNAGILDVADFYAKQETLPPPEPSLATSKVSVDGYIYTSYLALHYFRQNPNPGSTLILTSSASALYESPILPLYCAAKYAVVGLARSLGKGLQEEKIRVNTILPGAVPTNIGLPPKLKQLGITPTMPEDKLTTPDNIVDAVYELLNDQEAYGVVMEVSGPNRYRRPKHDYPDATMAFVMGEKDAWDKA</sequence>
<dbReference type="InterPro" id="IPR002347">
    <property type="entry name" value="SDR_fam"/>
</dbReference>
<dbReference type="Pfam" id="PF13561">
    <property type="entry name" value="adh_short_C2"/>
    <property type="match status" value="1"/>
</dbReference>
<dbReference type="eggNOG" id="KOG4169">
    <property type="taxonomic scope" value="Eukaryota"/>
</dbReference>
<evidence type="ECO:0000256" key="1">
    <source>
        <dbReference type="ARBA" id="ARBA00006484"/>
    </source>
</evidence>
<dbReference type="AlphaFoldDB" id="W9WHM5"/>
<evidence type="ECO:0000313" key="4">
    <source>
        <dbReference type="EMBL" id="EXJ67393.1"/>
    </source>
</evidence>
<organism evidence="4 5">
    <name type="scientific">Cladophialophora psammophila CBS 110553</name>
    <dbReference type="NCBI Taxonomy" id="1182543"/>
    <lineage>
        <taxon>Eukaryota</taxon>
        <taxon>Fungi</taxon>
        <taxon>Dikarya</taxon>
        <taxon>Ascomycota</taxon>
        <taxon>Pezizomycotina</taxon>
        <taxon>Eurotiomycetes</taxon>
        <taxon>Chaetothyriomycetidae</taxon>
        <taxon>Chaetothyriales</taxon>
        <taxon>Herpotrichiellaceae</taxon>
        <taxon>Cladophialophora</taxon>
    </lineage>
</organism>
<comment type="caution">
    <text evidence="4">The sequence shown here is derived from an EMBL/GenBank/DDBJ whole genome shotgun (WGS) entry which is preliminary data.</text>
</comment>
<dbReference type="SUPFAM" id="SSF51735">
    <property type="entry name" value="NAD(P)-binding Rossmann-fold domains"/>
    <property type="match status" value="1"/>
</dbReference>
<dbReference type="PRINTS" id="PR00081">
    <property type="entry name" value="GDHRDH"/>
</dbReference>
<reference evidence="4 5" key="1">
    <citation type="submission" date="2013-03" db="EMBL/GenBank/DDBJ databases">
        <title>The Genome Sequence of Cladophialophora psammophila CBS 110553.</title>
        <authorList>
            <consortium name="The Broad Institute Genomics Platform"/>
            <person name="Cuomo C."/>
            <person name="de Hoog S."/>
            <person name="Gorbushina A."/>
            <person name="Walker B."/>
            <person name="Young S.K."/>
            <person name="Zeng Q."/>
            <person name="Gargeya S."/>
            <person name="Fitzgerald M."/>
            <person name="Haas B."/>
            <person name="Abouelleil A."/>
            <person name="Allen A.W."/>
            <person name="Alvarado L."/>
            <person name="Arachchi H.M."/>
            <person name="Berlin A.M."/>
            <person name="Chapman S.B."/>
            <person name="Gainer-Dewar J."/>
            <person name="Goldberg J."/>
            <person name="Griggs A."/>
            <person name="Gujja S."/>
            <person name="Hansen M."/>
            <person name="Howarth C."/>
            <person name="Imamovic A."/>
            <person name="Ireland A."/>
            <person name="Larimer J."/>
            <person name="McCowan C."/>
            <person name="Murphy C."/>
            <person name="Pearson M."/>
            <person name="Poon T.W."/>
            <person name="Priest M."/>
            <person name="Roberts A."/>
            <person name="Saif S."/>
            <person name="Shea T."/>
            <person name="Sisk P."/>
            <person name="Sykes S."/>
            <person name="Wortman J."/>
            <person name="Nusbaum C."/>
            <person name="Birren B."/>
        </authorList>
    </citation>
    <scope>NUCLEOTIDE SEQUENCE [LARGE SCALE GENOMIC DNA]</scope>
    <source>
        <strain evidence="4 5">CBS 110553</strain>
    </source>
</reference>
<dbReference type="InterPro" id="IPR020904">
    <property type="entry name" value="Sc_DH/Rdtase_CS"/>
</dbReference>
<keyword evidence="3" id="KW-0560">Oxidoreductase</keyword>
<comment type="similarity">
    <text evidence="1">Belongs to the short-chain dehydrogenases/reductases (SDR) family.</text>
</comment>
<keyword evidence="5" id="KW-1185">Reference proteome</keyword>
<dbReference type="STRING" id="1182543.W9WHM5"/>
<dbReference type="GO" id="GO:0005737">
    <property type="term" value="C:cytoplasm"/>
    <property type="evidence" value="ECO:0007669"/>
    <property type="project" value="TreeGrafter"/>
</dbReference>
<dbReference type="Proteomes" id="UP000019471">
    <property type="component" value="Unassembled WGS sequence"/>
</dbReference>
<evidence type="ECO:0000256" key="2">
    <source>
        <dbReference type="ARBA" id="ARBA00022857"/>
    </source>
</evidence>
<evidence type="ECO:0000256" key="3">
    <source>
        <dbReference type="ARBA" id="ARBA00023002"/>
    </source>
</evidence>
<dbReference type="PROSITE" id="PS00061">
    <property type="entry name" value="ADH_SHORT"/>
    <property type="match status" value="1"/>
</dbReference>
<dbReference type="OrthoDB" id="5371740at2759"/>
<dbReference type="InterPro" id="IPR036291">
    <property type="entry name" value="NAD(P)-bd_dom_sf"/>
</dbReference>
<dbReference type="HOGENOM" id="CLU_010194_13_0_1"/>
<name>W9WHM5_9EURO</name>
<keyword evidence="2" id="KW-0521">NADP</keyword>
<gene>
    <name evidence="4" type="ORF">A1O5_09406</name>
</gene>
<dbReference type="GO" id="GO:0016616">
    <property type="term" value="F:oxidoreductase activity, acting on the CH-OH group of donors, NAD or NADP as acceptor"/>
    <property type="evidence" value="ECO:0007669"/>
    <property type="project" value="TreeGrafter"/>
</dbReference>
<proteinExistence type="inferred from homology"/>